<evidence type="ECO:0000313" key="3">
    <source>
        <dbReference type="Proteomes" id="UP000235388"/>
    </source>
</evidence>
<dbReference type="Proteomes" id="UP000235388">
    <property type="component" value="Unassembled WGS sequence"/>
</dbReference>
<reference evidence="2 3" key="1">
    <citation type="submission" date="2017-11" db="EMBL/GenBank/DDBJ databases">
        <title>De novo assembly and phasing of dikaryotic genomes from two isolates of Puccinia coronata f. sp. avenae, the causal agent of oat crown rust.</title>
        <authorList>
            <person name="Miller M.E."/>
            <person name="Zhang Y."/>
            <person name="Omidvar V."/>
            <person name="Sperschneider J."/>
            <person name="Schwessinger B."/>
            <person name="Raley C."/>
            <person name="Palmer J.M."/>
            <person name="Garnica D."/>
            <person name="Upadhyaya N."/>
            <person name="Rathjen J."/>
            <person name="Taylor J.M."/>
            <person name="Park R.F."/>
            <person name="Dodds P.N."/>
            <person name="Hirsch C.D."/>
            <person name="Kianian S.F."/>
            <person name="Figueroa M."/>
        </authorList>
    </citation>
    <scope>NUCLEOTIDE SEQUENCE [LARGE SCALE GENOMIC DNA]</scope>
    <source>
        <strain evidence="2">12NC29</strain>
    </source>
</reference>
<accession>A0A2N5SYI8</accession>
<feature type="compositionally biased region" description="Polar residues" evidence="1">
    <location>
        <begin position="232"/>
        <end position="243"/>
    </location>
</feature>
<evidence type="ECO:0000256" key="1">
    <source>
        <dbReference type="SAM" id="MobiDB-lite"/>
    </source>
</evidence>
<gene>
    <name evidence="2" type="ORF">PCANC_16418</name>
</gene>
<proteinExistence type="predicted"/>
<protein>
    <submittedName>
        <fullName evidence="2">Uncharacterized protein</fullName>
    </submittedName>
</protein>
<name>A0A2N5SYI8_9BASI</name>
<feature type="region of interest" description="Disordered" evidence="1">
    <location>
        <begin position="211"/>
        <end position="263"/>
    </location>
</feature>
<comment type="caution">
    <text evidence="2">The sequence shown here is derived from an EMBL/GenBank/DDBJ whole genome shotgun (WGS) entry which is preliminary data.</text>
</comment>
<sequence length="263" mass="28658">MLEKPVRPLYSQGLFEVFKQDCSLLPDLASSGHIEYKSAIYYPDSTLEGNTALDVCLHAHGSRDSALAENYVYVLSGSLILRNGDDPMLNFEPVVASVICATNHLSARPRTSVTGLGLVKWRSEPQNLPTDLTFVMTHSDYDIYSRSLQKFDVRYKASANDIEDDFLTQTFDSDSVEVGSILSVTGHISGYSTETQTIEVKVYSISVSGQGPPLQIDDDALPNPDIPLEPSNDGSNQDESTSPAGHADVDATAETVQENVHIV</sequence>
<dbReference type="AlphaFoldDB" id="A0A2N5SYI8"/>
<feature type="compositionally biased region" description="Polar residues" evidence="1">
    <location>
        <begin position="254"/>
        <end position="263"/>
    </location>
</feature>
<keyword evidence="3" id="KW-1185">Reference proteome</keyword>
<organism evidence="2 3">
    <name type="scientific">Puccinia coronata f. sp. avenae</name>
    <dbReference type="NCBI Taxonomy" id="200324"/>
    <lineage>
        <taxon>Eukaryota</taxon>
        <taxon>Fungi</taxon>
        <taxon>Dikarya</taxon>
        <taxon>Basidiomycota</taxon>
        <taxon>Pucciniomycotina</taxon>
        <taxon>Pucciniomycetes</taxon>
        <taxon>Pucciniales</taxon>
        <taxon>Pucciniaceae</taxon>
        <taxon>Puccinia</taxon>
    </lineage>
</organism>
<dbReference type="EMBL" id="PGCJ01000834">
    <property type="protein sequence ID" value="PLW18297.1"/>
    <property type="molecule type" value="Genomic_DNA"/>
</dbReference>
<evidence type="ECO:0000313" key="2">
    <source>
        <dbReference type="EMBL" id="PLW18297.1"/>
    </source>
</evidence>